<dbReference type="EMBL" id="MLGG01000015">
    <property type="protein sequence ID" value="KAK1457826.1"/>
    <property type="molecule type" value="Genomic_DNA"/>
</dbReference>
<reference evidence="1 2" key="1">
    <citation type="submission" date="2016-10" db="EMBL/GenBank/DDBJ databases">
        <title>The genome sequence of Colletotrichum fioriniae PJ7.</title>
        <authorList>
            <person name="Baroncelli R."/>
        </authorList>
    </citation>
    <scope>NUCLEOTIDE SEQUENCE [LARGE SCALE GENOMIC DNA]</scope>
    <source>
        <strain evidence="1">Col 31</strain>
    </source>
</reference>
<dbReference type="Proteomes" id="UP001239795">
    <property type="component" value="Unassembled WGS sequence"/>
</dbReference>
<gene>
    <name evidence="1" type="ORF">CMEL01_15809</name>
</gene>
<protein>
    <submittedName>
        <fullName evidence="1">Uncharacterized protein</fullName>
    </submittedName>
</protein>
<dbReference type="AlphaFoldDB" id="A0AAI9UG72"/>
<evidence type="ECO:0000313" key="2">
    <source>
        <dbReference type="Proteomes" id="UP001239795"/>
    </source>
</evidence>
<keyword evidence="2" id="KW-1185">Reference proteome</keyword>
<organism evidence="1 2">
    <name type="scientific">Colletotrichum melonis</name>
    <dbReference type="NCBI Taxonomy" id="1209925"/>
    <lineage>
        <taxon>Eukaryota</taxon>
        <taxon>Fungi</taxon>
        <taxon>Dikarya</taxon>
        <taxon>Ascomycota</taxon>
        <taxon>Pezizomycotina</taxon>
        <taxon>Sordariomycetes</taxon>
        <taxon>Hypocreomycetidae</taxon>
        <taxon>Glomerellales</taxon>
        <taxon>Glomerellaceae</taxon>
        <taxon>Colletotrichum</taxon>
        <taxon>Colletotrichum acutatum species complex</taxon>
    </lineage>
</organism>
<accession>A0AAI9UG72</accession>
<sequence>MGVSTGSSSNTQADTGIKDLSLALAIFYT</sequence>
<evidence type="ECO:0000313" key="1">
    <source>
        <dbReference type="EMBL" id="KAK1457826.1"/>
    </source>
</evidence>
<proteinExistence type="predicted"/>
<comment type="caution">
    <text evidence="1">The sequence shown here is derived from an EMBL/GenBank/DDBJ whole genome shotgun (WGS) entry which is preliminary data.</text>
</comment>
<name>A0AAI9UG72_9PEZI</name>